<feature type="region of interest" description="Disordered" evidence="2">
    <location>
        <begin position="178"/>
        <end position="203"/>
    </location>
</feature>
<dbReference type="InterPro" id="IPR019152">
    <property type="entry name" value="DUF2046"/>
</dbReference>
<reference evidence="3" key="1">
    <citation type="submission" date="2020-05" db="EMBL/GenBank/DDBJ databases">
        <title>Phylogenomic resolution of chytrid fungi.</title>
        <authorList>
            <person name="Stajich J.E."/>
            <person name="Amses K."/>
            <person name="Simmons R."/>
            <person name="Seto K."/>
            <person name="Myers J."/>
            <person name="Bonds A."/>
            <person name="Quandt C.A."/>
            <person name="Barry K."/>
            <person name="Liu P."/>
            <person name="Grigoriev I."/>
            <person name="Longcore J.E."/>
            <person name="James T.Y."/>
        </authorList>
    </citation>
    <scope>NUCLEOTIDE SEQUENCE</scope>
    <source>
        <strain evidence="3">PLAUS21</strain>
    </source>
</reference>
<dbReference type="AlphaFoldDB" id="A0AAD5UMA2"/>
<feature type="compositionally biased region" description="Polar residues" evidence="2">
    <location>
        <begin position="182"/>
        <end position="194"/>
    </location>
</feature>
<feature type="coiled-coil region" evidence="1">
    <location>
        <begin position="16"/>
        <end position="87"/>
    </location>
</feature>
<comment type="caution">
    <text evidence="3">The sequence shown here is derived from an EMBL/GenBank/DDBJ whole genome shotgun (WGS) entry which is preliminary data.</text>
</comment>
<protein>
    <submittedName>
        <fullName evidence="3">Uncharacterized protein</fullName>
    </submittedName>
</protein>
<evidence type="ECO:0000256" key="1">
    <source>
        <dbReference type="SAM" id="Coils"/>
    </source>
</evidence>
<dbReference type="EMBL" id="JADGKB010000003">
    <property type="protein sequence ID" value="KAJ3262080.1"/>
    <property type="molecule type" value="Genomic_DNA"/>
</dbReference>
<sequence length="203" mass="23080">MVKIQTSAEEEEEFISNTLLKRIETLQKEKQALLVKVEAEEEKITNQLQKKLNQLQREKVQMEITLEQEQECIVNKLQKQVEELKANQMKSRYTSTENLTRLTSASDIPPSQTVVEMLKAENDALKGKISEIKSTVDTWTAQASTQYKSLYDHAKAKGLDLEEFPGRLLVFPSFSAPELKSPASSKVAQPQLQKRLSGRIPFS</sequence>
<evidence type="ECO:0000313" key="3">
    <source>
        <dbReference type="EMBL" id="KAJ3262067.1"/>
    </source>
</evidence>
<gene>
    <name evidence="3" type="ORF">HK103_003910</name>
    <name evidence="4" type="ORF">HK103_003923</name>
</gene>
<organism evidence="3 5">
    <name type="scientific">Boothiomyces macroporosus</name>
    <dbReference type="NCBI Taxonomy" id="261099"/>
    <lineage>
        <taxon>Eukaryota</taxon>
        <taxon>Fungi</taxon>
        <taxon>Fungi incertae sedis</taxon>
        <taxon>Chytridiomycota</taxon>
        <taxon>Chytridiomycota incertae sedis</taxon>
        <taxon>Chytridiomycetes</taxon>
        <taxon>Rhizophydiales</taxon>
        <taxon>Terramycetaceae</taxon>
        <taxon>Boothiomyces</taxon>
    </lineage>
</organism>
<keyword evidence="5" id="KW-1185">Reference proteome</keyword>
<keyword evidence="1" id="KW-0175">Coiled coil</keyword>
<evidence type="ECO:0000313" key="4">
    <source>
        <dbReference type="EMBL" id="KAJ3262080.1"/>
    </source>
</evidence>
<dbReference type="Pfam" id="PF09755">
    <property type="entry name" value="DUF2046"/>
    <property type="match status" value="1"/>
</dbReference>
<name>A0AAD5UMA2_9FUNG</name>
<dbReference type="EMBL" id="JADGKB010000003">
    <property type="protein sequence ID" value="KAJ3262067.1"/>
    <property type="molecule type" value="Genomic_DNA"/>
</dbReference>
<dbReference type="PANTHER" id="PTHR15276:SF0">
    <property type="entry name" value="COILED-COIL DOMAIN-CONTAINING PROTEIN 6"/>
    <property type="match status" value="1"/>
</dbReference>
<dbReference type="Proteomes" id="UP001210925">
    <property type="component" value="Unassembled WGS sequence"/>
</dbReference>
<dbReference type="PANTHER" id="PTHR15276">
    <property type="entry name" value="H4 D10S170 PROTEIN-RELATED"/>
    <property type="match status" value="1"/>
</dbReference>
<accession>A0AAD5UMA2</accession>
<proteinExistence type="predicted"/>
<evidence type="ECO:0000256" key="2">
    <source>
        <dbReference type="SAM" id="MobiDB-lite"/>
    </source>
</evidence>
<evidence type="ECO:0000313" key="5">
    <source>
        <dbReference type="Proteomes" id="UP001210925"/>
    </source>
</evidence>